<organism evidence="7 8">
    <name type="scientific">Pseudoalteromonas undina</name>
    <dbReference type="NCBI Taxonomy" id="43660"/>
    <lineage>
        <taxon>Bacteria</taxon>
        <taxon>Pseudomonadati</taxon>
        <taxon>Pseudomonadota</taxon>
        <taxon>Gammaproteobacteria</taxon>
        <taxon>Alteromonadales</taxon>
        <taxon>Pseudoalteromonadaceae</taxon>
        <taxon>Pseudoalteromonas</taxon>
    </lineage>
</organism>
<keyword evidence="8" id="KW-1185">Reference proteome</keyword>
<evidence type="ECO:0000256" key="6">
    <source>
        <dbReference type="SAM" id="Phobius"/>
    </source>
</evidence>
<dbReference type="InterPro" id="IPR050833">
    <property type="entry name" value="Poly_Biosynth_Transport"/>
</dbReference>
<feature type="transmembrane region" description="Helical" evidence="6">
    <location>
        <begin position="419"/>
        <end position="436"/>
    </location>
</feature>
<feature type="transmembrane region" description="Helical" evidence="6">
    <location>
        <begin position="386"/>
        <end position="407"/>
    </location>
</feature>
<feature type="transmembrane region" description="Helical" evidence="6">
    <location>
        <begin position="16"/>
        <end position="39"/>
    </location>
</feature>
<keyword evidence="5 6" id="KW-0472">Membrane</keyword>
<feature type="transmembrane region" description="Helical" evidence="6">
    <location>
        <begin position="153"/>
        <end position="175"/>
    </location>
</feature>
<dbReference type="InterPro" id="IPR002797">
    <property type="entry name" value="Polysacc_synth"/>
</dbReference>
<proteinExistence type="predicted"/>
<feature type="transmembrane region" description="Helical" evidence="6">
    <location>
        <begin position="296"/>
        <end position="320"/>
    </location>
</feature>
<evidence type="ECO:0000313" key="8">
    <source>
        <dbReference type="Proteomes" id="UP000016534"/>
    </source>
</evidence>
<feature type="transmembrane region" description="Helical" evidence="6">
    <location>
        <begin position="181"/>
        <end position="201"/>
    </location>
</feature>
<feature type="transmembrane region" description="Helical" evidence="6">
    <location>
        <begin position="359"/>
        <end position="380"/>
    </location>
</feature>
<dbReference type="EMBL" id="AHCF02000013">
    <property type="protein sequence ID" value="ERG61632.1"/>
    <property type="molecule type" value="Genomic_DNA"/>
</dbReference>
<name>A0ABN0NJP7_9GAMM</name>
<keyword evidence="3 6" id="KW-0812">Transmembrane</keyword>
<feature type="transmembrane region" description="Helical" evidence="6">
    <location>
        <begin position="92"/>
        <end position="111"/>
    </location>
</feature>
<reference evidence="7" key="1">
    <citation type="journal article" date="2012" name="J. Bacteriol.">
        <title>Genome sequences of type strains of seven species of the marine bacterium Pseudoalteromonas.</title>
        <authorList>
            <person name="Xie B.B."/>
            <person name="Shu Y.L."/>
            <person name="Qin Q.L."/>
            <person name="Rong J.C."/>
            <person name="Zhang X.Y."/>
            <person name="Chen X.L."/>
            <person name="Shi M."/>
            <person name="He H.L."/>
            <person name="Zhou B.C."/>
            <person name="Zhang Y.Z."/>
        </authorList>
    </citation>
    <scope>NUCLEOTIDE SEQUENCE [LARGE SCALE GENOMIC DNA]</scope>
    <source>
        <strain evidence="7">NCIMB 2128</strain>
    </source>
</reference>
<gene>
    <name evidence="7" type="ORF">PUND_06867</name>
</gene>
<dbReference type="PANTHER" id="PTHR30250:SF11">
    <property type="entry name" value="O-ANTIGEN TRANSPORTER-RELATED"/>
    <property type="match status" value="1"/>
</dbReference>
<feature type="transmembrane region" description="Helical" evidence="6">
    <location>
        <begin position="332"/>
        <end position="352"/>
    </location>
</feature>
<keyword evidence="2" id="KW-1003">Cell membrane</keyword>
<dbReference type="Proteomes" id="UP000016534">
    <property type="component" value="Unassembled WGS sequence"/>
</dbReference>
<reference evidence="7" key="2">
    <citation type="submission" date="2013-04" db="EMBL/GenBank/DDBJ databases">
        <title>Genome sequence of Pseudoalteromonas undina.</title>
        <authorList>
            <person name="Xie B.-B."/>
            <person name="Rong J.-C."/>
            <person name="Qin Q.-L."/>
            <person name="Shu Y.-L."/>
            <person name="Zhang Y.-Z."/>
        </authorList>
    </citation>
    <scope>NUCLEOTIDE SEQUENCE</scope>
    <source>
        <strain evidence="7">NCIMB 2128</strain>
    </source>
</reference>
<evidence type="ECO:0000256" key="1">
    <source>
        <dbReference type="ARBA" id="ARBA00004651"/>
    </source>
</evidence>
<evidence type="ECO:0000256" key="3">
    <source>
        <dbReference type="ARBA" id="ARBA00022692"/>
    </source>
</evidence>
<evidence type="ECO:0000256" key="4">
    <source>
        <dbReference type="ARBA" id="ARBA00022989"/>
    </source>
</evidence>
<dbReference type="Pfam" id="PF01943">
    <property type="entry name" value="Polysacc_synt"/>
    <property type="match status" value="1"/>
</dbReference>
<evidence type="ECO:0000256" key="2">
    <source>
        <dbReference type="ARBA" id="ARBA00022475"/>
    </source>
</evidence>
<comment type="caution">
    <text evidence="7">The sequence shown here is derived from an EMBL/GenBank/DDBJ whole genome shotgun (WGS) entry which is preliminary data.</text>
</comment>
<sequence>MSRIKKIIKSSLLKESILYGLTGVISKFAPLLVIPIYINVIGIEGFGVLDLYITIGMAVFIICEAQAVSGVMRSYYECKKSNTLKDLISSAIKIYLVTYVCLLILFLITFLLPLQISEIRFDYLLPILLAIFPRQLFALNTIILRMEHQAKQYVALSLLSVLLTAMLGIIFIYFYEPNVLSVLYGIALAQFALGVISTLYLKKLVSLSTPSNYLKEIVYYGVPIAISSLAGWLLASSGRLVIADKSSDFDLGVYSLSLKVAMVFMVLLQAFRTAWDPYCMRLFGENNSHLMFAKSLNVYWVFGSLIILLIYLLSPFLILLLGANEAALNRNLILLILFGYLWQGAINIIAVGNAWSRKTYVNSFGTIAGGGVSLCLSYMFVSELGVIAGGVGYLFGMIASFAIIYYLAQKNQYIPYNNYISILFFLISMGISFFVIN</sequence>
<feature type="transmembrane region" description="Helical" evidence="6">
    <location>
        <begin position="213"/>
        <end position="234"/>
    </location>
</feature>
<feature type="transmembrane region" description="Helical" evidence="6">
    <location>
        <begin position="254"/>
        <end position="275"/>
    </location>
</feature>
<accession>A0ABN0NJP7</accession>
<dbReference type="PANTHER" id="PTHR30250">
    <property type="entry name" value="PST FAMILY PREDICTED COLANIC ACID TRANSPORTER"/>
    <property type="match status" value="1"/>
</dbReference>
<evidence type="ECO:0000256" key="5">
    <source>
        <dbReference type="ARBA" id="ARBA00023136"/>
    </source>
</evidence>
<evidence type="ECO:0000313" key="7">
    <source>
        <dbReference type="EMBL" id="ERG61632.1"/>
    </source>
</evidence>
<feature type="transmembrane region" description="Helical" evidence="6">
    <location>
        <begin position="51"/>
        <end position="71"/>
    </location>
</feature>
<comment type="subcellular location">
    <subcellularLocation>
        <location evidence="1">Cell membrane</location>
        <topology evidence="1">Multi-pass membrane protein</topology>
    </subcellularLocation>
</comment>
<feature type="transmembrane region" description="Helical" evidence="6">
    <location>
        <begin position="123"/>
        <end position="144"/>
    </location>
</feature>
<protein>
    <submittedName>
        <fullName evidence="7">Polysaccharide biosynthesis protein</fullName>
    </submittedName>
</protein>
<keyword evidence="4 6" id="KW-1133">Transmembrane helix</keyword>